<reference evidence="13" key="1">
    <citation type="submission" date="2025-04" db="UniProtKB">
        <authorList>
            <consortium name="RefSeq"/>
        </authorList>
    </citation>
    <scope>IDENTIFICATION</scope>
    <source>
        <tissue evidence="13">In vitro plantlets</tissue>
        <tissue evidence="14">Seedling</tissue>
    </source>
</reference>
<dbReference type="GeneID" id="107428505"/>
<evidence type="ECO:0000256" key="7">
    <source>
        <dbReference type="ARBA" id="ARBA00022912"/>
    </source>
</evidence>
<evidence type="ECO:0000313" key="13">
    <source>
        <dbReference type="RefSeq" id="XP_024934088.1"/>
    </source>
</evidence>
<evidence type="ECO:0000256" key="3">
    <source>
        <dbReference type="ARBA" id="ARBA00013081"/>
    </source>
</evidence>
<feature type="compositionally biased region" description="Low complexity" evidence="10">
    <location>
        <begin position="21"/>
        <end position="35"/>
    </location>
</feature>
<accession>A0A6P6GJ05</accession>
<dbReference type="EC" id="3.1.3.16" evidence="3"/>
<evidence type="ECO:0000313" key="12">
    <source>
        <dbReference type="Proteomes" id="UP001652623"/>
    </source>
</evidence>
<keyword evidence="8" id="KW-0464">Manganese</keyword>
<dbReference type="InterPro" id="IPR000222">
    <property type="entry name" value="PP2C_BS"/>
</dbReference>
<evidence type="ECO:0000256" key="4">
    <source>
        <dbReference type="ARBA" id="ARBA00022723"/>
    </source>
</evidence>
<dbReference type="GO" id="GO:0046872">
    <property type="term" value="F:metal ion binding"/>
    <property type="evidence" value="ECO:0007669"/>
    <property type="project" value="UniProtKB-KW"/>
</dbReference>
<comment type="similarity">
    <text evidence="9">Belongs to the PP2C family.</text>
</comment>
<proteinExistence type="inferred from homology"/>
<dbReference type="RefSeq" id="XP_024934088.1">
    <property type="nucleotide sequence ID" value="XM_025078320.1"/>
</dbReference>
<dbReference type="PROSITE" id="PS01032">
    <property type="entry name" value="PPM_1"/>
    <property type="match status" value="1"/>
</dbReference>
<dbReference type="KEGG" id="zju:107428505"/>
<dbReference type="Pfam" id="PF00481">
    <property type="entry name" value="PP2C"/>
    <property type="match status" value="1"/>
</dbReference>
<dbReference type="Gene3D" id="3.60.40.10">
    <property type="entry name" value="PPM-type phosphatase domain"/>
    <property type="match status" value="1"/>
</dbReference>
<keyword evidence="7 9" id="KW-0904">Protein phosphatase</keyword>
<feature type="compositionally biased region" description="Basic and acidic residues" evidence="10">
    <location>
        <begin position="373"/>
        <end position="384"/>
    </location>
</feature>
<dbReference type="SUPFAM" id="SSF81606">
    <property type="entry name" value="PP2C-like"/>
    <property type="match status" value="1"/>
</dbReference>
<dbReference type="PANTHER" id="PTHR47992">
    <property type="entry name" value="PROTEIN PHOSPHATASE"/>
    <property type="match status" value="1"/>
</dbReference>
<dbReference type="Proteomes" id="UP001652623">
    <property type="component" value="Chromosome 12"/>
</dbReference>
<evidence type="ECO:0000256" key="10">
    <source>
        <dbReference type="SAM" id="MobiDB-lite"/>
    </source>
</evidence>
<keyword evidence="12" id="KW-1185">Reference proteome</keyword>
<dbReference type="AlphaFoldDB" id="A0A6P6GJ05"/>
<evidence type="ECO:0000259" key="11">
    <source>
        <dbReference type="PROSITE" id="PS51746"/>
    </source>
</evidence>
<evidence type="ECO:0000256" key="8">
    <source>
        <dbReference type="ARBA" id="ARBA00023211"/>
    </source>
</evidence>
<evidence type="ECO:0000313" key="14">
    <source>
        <dbReference type="RefSeq" id="XP_060669432.1"/>
    </source>
</evidence>
<evidence type="ECO:0000256" key="9">
    <source>
        <dbReference type="RuleBase" id="RU003465"/>
    </source>
</evidence>
<dbReference type="InterPro" id="IPR015655">
    <property type="entry name" value="PP2C"/>
</dbReference>
<organism evidence="12 13">
    <name type="scientific">Ziziphus jujuba</name>
    <name type="common">Chinese jujube</name>
    <name type="synonym">Ziziphus sativa</name>
    <dbReference type="NCBI Taxonomy" id="326968"/>
    <lineage>
        <taxon>Eukaryota</taxon>
        <taxon>Viridiplantae</taxon>
        <taxon>Streptophyta</taxon>
        <taxon>Embryophyta</taxon>
        <taxon>Tracheophyta</taxon>
        <taxon>Spermatophyta</taxon>
        <taxon>Magnoliopsida</taxon>
        <taxon>eudicotyledons</taxon>
        <taxon>Gunneridae</taxon>
        <taxon>Pentapetalae</taxon>
        <taxon>rosids</taxon>
        <taxon>fabids</taxon>
        <taxon>Rosales</taxon>
        <taxon>Rhamnaceae</taxon>
        <taxon>Paliureae</taxon>
        <taxon>Ziziphus</taxon>
    </lineage>
</organism>
<dbReference type="SMART" id="SM00332">
    <property type="entry name" value="PP2Cc"/>
    <property type="match status" value="1"/>
</dbReference>
<feature type="region of interest" description="Disordered" evidence="10">
    <location>
        <begin position="372"/>
        <end position="409"/>
    </location>
</feature>
<keyword evidence="4" id="KW-0479">Metal-binding</keyword>
<evidence type="ECO:0000256" key="2">
    <source>
        <dbReference type="ARBA" id="ARBA00001946"/>
    </source>
</evidence>
<name>A0A6P6GJ05_ZIZJJ</name>
<feature type="region of interest" description="Disordered" evidence="10">
    <location>
        <begin position="1"/>
        <end position="42"/>
    </location>
</feature>
<dbReference type="GO" id="GO:0004722">
    <property type="term" value="F:protein serine/threonine phosphatase activity"/>
    <property type="evidence" value="ECO:0007669"/>
    <property type="project" value="UniProtKB-EC"/>
</dbReference>
<gene>
    <name evidence="13 14" type="primary">LOC107428505</name>
</gene>
<evidence type="ECO:0000256" key="5">
    <source>
        <dbReference type="ARBA" id="ARBA00022801"/>
    </source>
</evidence>
<feature type="domain" description="PPM-type phosphatase" evidence="11">
    <location>
        <begin position="74"/>
        <end position="510"/>
    </location>
</feature>
<dbReference type="RefSeq" id="XP_060669432.1">
    <property type="nucleotide sequence ID" value="XM_060813449.1"/>
</dbReference>
<feature type="compositionally biased region" description="Polar residues" evidence="10">
    <location>
        <begin position="1"/>
        <end position="20"/>
    </location>
</feature>
<evidence type="ECO:0000256" key="6">
    <source>
        <dbReference type="ARBA" id="ARBA00022842"/>
    </source>
</evidence>
<keyword evidence="6" id="KW-0460">Magnesium</keyword>
<dbReference type="SMR" id="A0A6P6GJ05"/>
<dbReference type="PROSITE" id="PS51746">
    <property type="entry name" value="PPM_2"/>
    <property type="match status" value="1"/>
</dbReference>
<protein>
    <recommendedName>
        <fullName evidence="3">protein-serine/threonine phosphatase</fullName>
        <ecNumber evidence="3">3.1.3.16</ecNumber>
    </recommendedName>
</protein>
<comment type="cofactor">
    <cofactor evidence="2">
        <name>Mg(2+)</name>
        <dbReference type="ChEBI" id="CHEBI:18420"/>
    </cofactor>
</comment>
<comment type="cofactor">
    <cofactor evidence="1">
        <name>Mn(2+)</name>
        <dbReference type="ChEBI" id="CHEBI:29035"/>
    </cofactor>
</comment>
<dbReference type="CDD" id="cd00143">
    <property type="entry name" value="PP2Cc"/>
    <property type="match status" value="1"/>
</dbReference>
<keyword evidence="5 9" id="KW-0378">Hydrolase</keyword>
<evidence type="ECO:0000256" key="1">
    <source>
        <dbReference type="ARBA" id="ARBA00001936"/>
    </source>
</evidence>
<dbReference type="InterPro" id="IPR036457">
    <property type="entry name" value="PPM-type-like_dom_sf"/>
</dbReference>
<dbReference type="InterPro" id="IPR001932">
    <property type="entry name" value="PPM-type_phosphatase-like_dom"/>
</dbReference>
<sequence>MVTSTETSVSCTNSTDAMANSTGSSSSSSSTTTTSLKRKRPPMIAIPNVLQEIQVDRLQDRLPHNNAISVDGVGVGVFSLKGKKKFMEDTHKIVTSLQGNSKKSFFGVYDGHGGKKAAEFVAKNLHNNILEMMENCMEKEEAVRAGYLRTDQDFLKQGIGSGACCVTALIDGQEVVISNLGDCRAVLSRDGVAEALTKDHRAEQEDERKRIEKKGGYVEIHHGAWRVHGILSVSRSIGDAHLKDWVLAEPDTKILQLTSDMEFLVLASDGLWEEVGNQEAVDLVKRLCPVEKNLGSSLDCLTSNDDDHGCVNISPSSKLRRISLVKQPKGMSQSPIYKRTFNSWKDCENIFVSEDESSPSKSRRILLAKQIKTKIESPTKENGDHKKRHTSGGLMDESSGDSPNDNADNYCRVSVSPLRRILLPRGIGESPIYKTLGGWKDSENESPPLKSQRLSLVKRVNTKIESPTKENSGYRTTPASVGLVDACKELANLAVSRGSLDDITVMIIDLKHFGSKSTCGGLA</sequence>